<protein>
    <recommendedName>
        <fullName evidence="3">DUF2946 family protein</fullName>
    </recommendedName>
</protein>
<dbReference type="EMBL" id="BSOJ01000004">
    <property type="protein sequence ID" value="GLR25146.1"/>
    <property type="molecule type" value="Genomic_DNA"/>
</dbReference>
<dbReference type="InterPro" id="IPR021332">
    <property type="entry name" value="DUF2944"/>
</dbReference>
<sequence>MDDLVHKALARWPNVPAIAGWLRLTAQGEWLLTGPVPQGLTISNARILNFIARNYAAEDDGRYYFQNGPQKAYVSLECTPWIYRVYPLDDGSDVLVTHTGLICLPDAMYTDEQGRALIHTSVGIGLLHSTDMARFSDGLVGDDGAFIHKGVWTVPENPAELLNTRIALRKNPSLTSGRYSRECGIEELDSASLPNRFHFQPDPEV</sequence>
<evidence type="ECO:0000313" key="2">
    <source>
        <dbReference type="Proteomes" id="UP001156664"/>
    </source>
</evidence>
<reference evidence="2" key="1">
    <citation type="journal article" date="2019" name="Int. J. Syst. Evol. Microbiol.">
        <title>The Global Catalogue of Microorganisms (GCM) 10K type strain sequencing project: providing services to taxonomists for standard genome sequencing and annotation.</title>
        <authorList>
            <consortium name="The Broad Institute Genomics Platform"/>
            <consortium name="The Broad Institute Genome Sequencing Center for Infectious Disease"/>
            <person name="Wu L."/>
            <person name="Ma J."/>
        </authorList>
    </citation>
    <scope>NUCLEOTIDE SEQUENCE [LARGE SCALE GENOMIC DNA]</scope>
    <source>
        <strain evidence="2">NBRC 105857</strain>
    </source>
</reference>
<proteinExistence type="predicted"/>
<dbReference type="Proteomes" id="UP001156664">
    <property type="component" value="Unassembled WGS sequence"/>
</dbReference>
<dbReference type="RefSeq" id="WP_284279465.1">
    <property type="nucleotide sequence ID" value="NZ_BSOJ01000004.1"/>
</dbReference>
<name>A0ABQ5YNT2_9BURK</name>
<organism evidence="1 2">
    <name type="scientific">Limnobacter litoralis</name>
    <dbReference type="NCBI Taxonomy" id="481366"/>
    <lineage>
        <taxon>Bacteria</taxon>
        <taxon>Pseudomonadati</taxon>
        <taxon>Pseudomonadota</taxon>
        <taxon>Betaproteobacteria</taxon>
        <taxon>Burkholderiales</taxon>
        <taxon>Burkholderiaceae</taxon>
        <taxon>Limnobacter</taxon>
    </lineage>
</organism>
<evidence type="ECO:0000313" key="1">
    <source>
        <dbReference type="EMBL" id="GLR25146.1"/>
    </source>
</evidence>
<keyword evidence="2" id="KW-1185">Reference proteome</keyword>
<gene>
    <name evidence="1" type="ORF">GCM10007875_02330</name>
</gene>
<dbReference type="Pfam" id="PF11161">
    <property type="entry name" value="DUF2944"/>
    <property type="match status" value="1"/>
</dbReference>
<evidence type="ECO:0008006" key="3">
    <source>
        <dbReference type="Google" id="ProtNLM"/>
    </source>
</evidence>
<accession>A0ABQ5YNT2</accession>
<comment type="caution">
    <text evidence="1">The sequence shown here is derived from an EMBL/GenBank/DDBJ whole genome shotgun (WGS) entry which is preliminary data.</text>
</comment>